<dbReference type="AlphaFoldDB" id="A0A6A5SF14"/>
<accession>A0A6A5SF14</accession>
<dbReference type="EMBL" id="ML976117">
    <property type="protein sequence ID" value="KAF1938029.1"/>
    <property type="molecule type" value="Genomic_DNA"/>
</dbReference>
<sequence length="365" mass="40624">MGNHQPYKGIILTGSNNITSWKRAVKIHGDVEGTSLLWRHIGTGTDRKPIEALISKPDRPARPVGALTRDLKEVYRDDIEIYKFESEEYNRQRERERNAKQMFLKSVDDHIKAQIVDKNSRDCWVYLSNAFAVAESMAQSILYSQLATVKLASCNNMQQYLSTITNIKQDLAEHNEALSAPAHKNAILSGLTFGYNHLVEQVHFDAGTGTGTSVAELEKKLYVQESILTLRKEKTTRDKTDKDKTDKDKTDKDKTDKDALRKGSGGGRNTTNADGAATRVVCEHCKGNGHSIDTCKYVGKPDTPKCTYKDCGKLGHVETECFMKAKALKEPKPAADVKLAGLAINNDIDFGMDRFIGSVNNLDLN</sequence>
<keyword evidence="3" id="KW-1185">Reference proteome</keyword>
<feature type="compositionally biased region" description="Basic and acidic residues" evidence="1">
    <location>
        <begin position="234"/>
        <end position="261"/>
    </location>
</feature>
<organism evidence="2 3">
    <name type="scientific">Clathrospora elynae</name>
    <dbReference type="NCBI Taxonomy" id="706981"/>
    <lineage>
        <taxon>Eukaryota</taxon>
        <taxon>Fungi</taxon>
        <taxon>Dikarya</taxon>
        <taxon>Ascomycota</taxon>
        <taxon>Pezizomycotina</taxon>
        <taxon>Dothideomycetes</taxon>
        <taxon>Pleosporomycetidae</taxon>
        <taxon>Pleosporales</taxon>
        <taxon>Diademaceae</taxon>
        <taxon>Clathrospora</taxon>
    </lineage>
</organism>
<evidence type="ECO:0000313" key="3">
    <source>
        <dbReference type="Proteomes" id="UP000800038"/>
    </source>
</evidence>
<name>A0A6A5SF14_9PLEO</name>
<evidence type="ECO:0000313" key="2">
    <source>
        <dbReference type="EMBL" id="KAF1938029.1"/>
    </source>
</evidence>
<feature type="non-terminal residue" evidence="2">
    <location>
        <position position="365"/>
    </location>
</feature>
<gene>
    <name evidence="2" type="ORF">EJ02DRAFT_458229</name>
</gene>
<dbReference type="Proteomes" id="UP000800038">
    <property type="component" value="Unassembled WGS sequence"/>
</dbReference>
<dbReference type="PANTHER" id="PTHR47481:SF7">
    <property type="entry name" value="CCHC-TYPE DOMAIN-CONTAINING PROTEIN"/>
    <property type="match status" value="1"/>
</dbReference>
<evidence type="ECO:0008006" key="4">
    <source>
        <dbReference type="Google" id="ProtNLM"/>
    </source>
</evidence>
<dbReference type="PANTHER" id="PTHR47481">
    <property type="match status" value="1"/>
</dbReference>
<dbReference type="OrthoDB" id="7920740at2759"/>
<protein>
    <recommendedName>
        <fullName evidence="4">CCHC-type domain-containing protein</fullName>
    </recommendedName>
</protein>
<feature type="region of interest" description="Disordered" evidence="1">
    <location>
        <begin position="234"/>
        <end position="273"/>
    </location>
</feature>
<proteinExistence type="predicted"/>
<dbReference type="Pfam" id="PF14223">
    <property type="entry name" value="Retrotran_gag_2"/>
    <property type="match status" value="1"/>
</dbReference>
<evidence type="ECO:0000256" key="1">
    <source>
        <dbReference type="SAM" id="MobiDB-lite"/>
    </source>
</evidence>
<reference evidence="2" key="1">
    <citation type="journal article" date="2020" name="Stud. Mycol.">
        <title>101 Dothideomycetes genomes: a test case for predicting lifestyles and emergence of pathogens.</title>
        <authorList>
            <person name="Haridas S."/>
            <person name="Albert R."/>
            <person name="Binder M."/>
            <person name="Bloem J."/>
            <person name="Labutti K."/>
            <person name="Salamov A."/>
            <person name="Andreopoulos B."/>
            <person name="Baker S."/>
            <person name="Barry K."/>
            <person name="Bills G."/>
            <person name="Bluhm B."/>
            <person name="Cannon C."/>
            <person name="Castanera R."/>
            <person name="Culley D."/>
            <person name="Daum C."/>
            <person name="Ezra D."/>
            <person name="Gonzalez J."/>
            <person name="Henrissat B."/>
            <person name="Kuo A."/>
            <person name="Liang C."/>
            <person name="Lipzen A."/>
            <person name="Lutzoni F."/>
            <person name="Magnuson J."/>
            <person name="Mondo S."/>
            <person name="Nolan M."/>
            <person name="Ohm R."/>
            <person name="Pangilinan J."/>
            <person name="Park H.-J."/>
            <person name="Ramirez L."/>
            <person name="Alfaro M."/>
            <person name="Sun H."/>
            <person name="Tritt A."/>
            <person name="Yoshinaga Y."/>
            <person name="Zwiers L.-H."/>
            <person name="Turgeon B."/>
            <person name="Goodwin S."/>
            <person name="Spatafora J."/>
            <person name="Crous P."/>
            <person name="Grigoriev I."/>
        </authorList>
    </citation>
    <scope>NUCLEOTIDE SEQUENCE</scope>
    <source>
        <strain evidence="2">CBS 161.51</strain>
    </source>
</reference>